<keyword evidence="5" id="KW-1185">Reference proteome</keyword>
<feature type="region of interest" description="Disordered" evidence="2">
    <location>
        <begin position="549"/>
        <end position="574"/>
    </location>
</feature>
<dbReference type="PROSITE" id="PS50088">
    <property type="entry name" value="ANK_REPEAT"/>
    <property type="match status" value="2"/>
</dbReference>
<dbReference type="STRING" id="5514.A0A395RFI3"/>
<protein>
    <submittedName>
        <fullName evidence="4">Ankyrin repeat protein</fullName>
    </submittedName>
</protein>
<keyword evidence="1" id="KW-0040">ANK repeat</keyword>
<evidence type="ECO:0000313" key="4">
    <source>
        <dbReference type="EMBL" id="RGP58884.1"/>
    </source>
</evidence>
<dbReference type="InterPro" id="IPR054464">
    <property type="entry name" value="ULD_fung"/>
</dbReference>
<name>A0A395RFI3_FUSSP</name>
<accession>A0A395RFI3</accession>
<reference evidence="4 5" key="1">
    <citation type="journal article" date="2018" name="PLoS Pathog.">
        <title>Evolution of structural diversity of trichothecenes, a family of toxins produced by plant pathogenic and entomopathogenic fungi.</title>
        <authorList>
            <person name="Proctor R.H."/>
            <person name="McCormick S.P."/>
            <person name="Kim H.S."/>
            <person name="Cardoza R.E."/>
            <person name="Stanley A.M."/>
            <person name="Lindo L."/>
            <person name="Kelly A."/>
            <person name="Brown D.W."/>
            <person name="Lee T."/>
            <person name="Vaughan M.M."/>
            <person name="Alexander N.J."/>
            <person name="Busman M."/>
            <person name="Gutierrez S."/>
        </authorList>
    </citation>
    <scope>NUCLEOTIDE SEQUENCE [LARGE SCALE GENOMIC DNA]</scope>
    <source>
        <strain evidence="4 5">NRRL 3299</strain>
    </source>
</reference>
<gene>
    <name evidence="4" type="ORF">FSPOR_11723</name>
</gene>
<organism evidence="4 5">
    <name type="scientific">Fusarium sporotrichioides</name>
    <dbReference type="NCBI Taxonomy" id="5514"/>
    <lineage>
        <taxon>Eukaryota</taxon>
        <taxon>Fungi</taxon>
        <taxon>Dikarya</taxon>
        <taxon>Ascomycota</taxon>
        <taxon>Pezizomycotina</taxon>
        <taxon>Sordariomycetes</taxon>
        <taxon>Hypocreomycetidae</taxon>
        <taxon>Hypocreales</taxon>
        <taxon>Nectriaceae</taxon>
        <taxon>Fusarium</taxon>
    </lineage>
</organism>
<feature type="domain" description="C2H2-type" evidence="3">
    <location>
        <begin position="409"/>
        <end position="436"/>
    </location>
</feature>
<dbReference type="PANTHER" id="PTHR35391">
    <property type="entry name" value="C2H2-TYPE DOMAIN-CONTAINING PROTEIN-RELATED"/>
    <property type="match status" value="1"/>
</dbReference>
<comment type="caution">
    <text evidence="4">The sequence shown here is derived from an EMBL/GenBank/DDBJ whole genome shotgun (WGS) entry which is preliminary data.</text>
</comment>
<dbReference type="Pfam" id="PF22893">
    <property type="entry name" value="ULD_2"/>
    <property type="match status" value="1"/>
</dbReference>
<feature type="compositionally biased region" description="Low complexity" evidence="2">
    <location>
        <begin position="559"/>
        <end position="570"/>
    </location>
</feature>
<dbReference type="Gene3D" id="1.25.40.20">
    <property type="entry name" value="Ankyrin repeat-containing domain"/>
    <property type="match status" value="1"/>
</dbReference>
<dbReference type="SUPFAM" id="SSF48403">
    <property type="entry name" value="Ankyrin repeat"/>
    <property type="match status" value="1"/>
</dbReference>
<dbReference type="InterPro" id="IPR036770">
    <property type="entry name" value="Ankyrin_rpt-contain_sf"/>
</dbReference>
<dbReference type="Pfam" id="PF26082">
    <property type="entry name" value="zf-C2H2_AcuF"/>
    <property type="match status" value="1"/>
</dbReference>
<dbReference type="InterPro" id="IPR002110">
    <property type="entry name" value="Ankyrin_rpt"/>
</dbReference>
<dbReference type="AlphaFoldDB" id="A0A395RFI3"/>
<proteinExistence type="predicted"/>
<feature type="domain" description="C2H2-type" evidence="3">
    <location>
        <begin position="325"/>
        <end position="353"/>
    </location>
</feature>
<dbReference type="SMART" id="SM00355">
    <property type="entry name" value="ZnF_C2H2"/>
    <property type="match status" value="3"/>
</dbReference>
<sequence length="797" mass="88432">MEHESLEGIPTPTLFALSEKSVAALNQAIAQTTDSTTDDFRLTLEDERGRLRVWASNLGALQSETSKKSLDYRLRDAPLMRTTVTLGLENLNSSADRVLAILNGSIPNRSASVPSDDLKTGNTRTINELDELIAGIHSAINHLFGISILIRKHQPRGRLLDLDDFTLESSQDITYVADKFPKAKSDLWLARRLGNNISKQRKVIQYRQEHRASLAKESVHQSGAGDTATVVATTYQERDSLEASNQVPKGVSSSRMSAFTSATSFQSLEDGEGAGRSIPDLSDITLDGVQLQYGEPFECPYCRTIQIAENRQQWKRHVFTDLQPYMCTFRNCKSGNKSFSTRGEWFEHESYFHRWQWDCSWCNSPNGTFPSSEEFRQHLNKSHPGMVTEAQMPLIVEACERPIKTFDSGSCPLCEDWRPASANNNAKGFSRHLARHLQQLSLASIPISTPGLEIKISDDASEVGDGSSNGSCDRDIVQQEQYNTVPANWRPLWSAVQRGHGDVIIELLDKEGADVNETDIHGKTALSYAVEKGHESVVRLLLERGANDSKVQTPQGERQQSVPQGPQQSGKGIGDDNILLIHAEGKKKATDAAAAEEAAKKAVQEWKAKIQEETKAKIEKSNIRADQAPIRFRDAVGRKFSFPFHLCSNWQAMEDLIKQAFEQVDVLRPHVMEGHYDLIGPDDCIGTSIVIDGLEAAGSSAWKHMKGPSPKATISWELAKQRSPRGLLYAGTAVYTAVTHEEDVSGRADQWAMQGLKSKYHEGMGTLKDFHSLVGSSGLTGMLHNELYKYQSYVNYG</sequence>
<dbReference type="InterPro" id="IPR058925">
    <property type="entry name" value="zf-C2H2_AcuF"/>
</dbReference>
<dbReference type="PROSITE" id="PS50297">
    <property type="entry name" value="ANK_REP_REGION"/>
    <property type="match status" value="1"/>
</dbReference>
<dbReference type="SMART" id="SM00248">
    <property type="entry name" value="ANK"/>
    <property type="match status" value="2"/>
</dbReference>
<feature type="domain" description="C2H2-type" evidence="3">
    <location>
        <begin position="357"/>
        <end position="383"/>
    </location>
</feature>
<evidence type="ECO:0000259" key="3">
    <source>
        <dbReference type="SMART" id="SM00355"/>
    </source>
</evidence>
<dbReference type="PANTHER" id="PTHR35391:SF7">
    <property type="entry name" value="C2H2-TYPE DOMAIN-CONTAINING PROTEIN"/>
    <property type="match status" value="1"/>
</dbReference>
<evidence type="ECO:0000256" key="1">
    <source>
        <dbReference type="PROSITE-ProRule" id="PRU00023"/>
    </source>
</evidence>
<dbReference type="Proteomes" id="UP000266152">
    <property type="component" value="Unassembled WGS sequence"/>
</dbReference>
<feature type="compositionally biased region" description="Polar residues" evidence="2">
    <location>
        <begin position="549"/>
        <end position="558"/>
    </location>
</feature>
<dbReference type="EMBL" id="PXOF01000249">
    <property type="protein sequence ID" value="RGP58884.1"/>
    <property type="molecule type" value="Genomic_DNA"/>
</dbReference>
<feature type="repeat" description="ANK" evidence="1">
    <location>
        <begin position="487"/>
        <end position="520"/>
    </location>
</feature>
<feature type="repeat" description="ANK" evidence="1">
    <location>
        <begin position="521"/>
        <end position="553"/>
    </location>
</feature>
<dbReference type="InterPro" id="IPR013087">
    <property type="entry name" value="Znf_C2H2_type"/>
</dbReference>
<evidence type="ECO:0000256" key="2">
    <source>
        <dbReference type="SAM" id="MobiDB-lite"/>
    </source>
</evidence>
<dbReference type="Pfam" id="PF12796">
    <property type="entry name" value="Ank_2"/>
    <property type="match status" value="1"/>
</dbReference>
<evidence type="ECO:0000313" key="5">
    <source>
        <dbReference type="Proteomes" id="UP000266152"/>
    </source>
</evidence>